<evidence type="ECO:0000313" key="3">
    <source>
        <dbReference type="Proteomes" id="UP001370490"/>
    </source>
</evidence>
<dbReference type="AlphaFoldDB" id="A0AAN8ZLE5"/>
<accession>A0AAN8ZLE5</accession>
<evidence type="ECO:0000313" key="2">
    <source>
        <dbReference type="EMBL" id="KAK6941792.1"/>
    </source>
</evidence>
<dbReference type="Proteomes" id="UP001370490">
    <property type="component" value="Unassembled WGS sequence"/>
</dbReference>
<comment type="caution">
    <text evidence="2">The sequence shown here is derived from an EMBL/GenBank/DDBJ whole genome shotgun (WGS) entry which is preliminary data.</text>
</comment>
<sequence length="245" mass="27519">MRVVCGETLRLRPAGNLKNCLEEWRSWIPCKTSLPSELAFCPELTCLPVSALKYLSSLETFAIVECAKLDMQEWGSDGDMDLGKLRSFAVFGLPQLEVLLRSLLLQGANINATLKSLYIGCPNLSVLPEGIRCLTGFRFLQIKDCTELITRCRAETGESWPKIAHVSRILLDDLSMEQWSIEKDIDLVNLRSFVVGRLSQLEILPRWLLPRGADANITLRAEAGEDWSKIAHIPSIIPDRELQLP</sequence>
<keyword evidence="3" id="KW-1185">Reference proteome</keyword>
<dbReference type="PANTHER" id="PTHR36766">
    <property type="entry name" value="PLANT BROAD-SPECTRUM MILDEW RESISTANCE PROTEIN RPW8"/>
    <property type="match status" value="1"/>
</dbReference>
<gene>
    <name evidence="2" type="ORF">RJ641_027169</name>
</gene>
<name>A0AAN8ZLE5_9MAGN</name>
<organism evidence="2 3">
    <name type="scientific">Dillenia turbinata</name>
    <dbReference type="NCBI Taxonomy" id="194707"/>
    <lineage>
        <taxon>Eukaryota</taxon>
        <taxon>Viridiplantae</taxon>
        <taxon>Streptophyta</taxon>
        <taxon>Embryophyta</taxon>
        <taxon>Tracheophyta</taxon>
        <taxon>Spermatophyta</taxon>
        <taxon>Magnoliopsida</taxon>
        <taxon>eudicotyledons</taxon>
        <taxon>Gunneridae</taxon>
        <taxon>Pentapetalae</taxon>
        <taxon>Dilleniales</taxon>
        <taxon>Dilleniaceae</taxon>
        <taxon>Dillenia</taxon>
    </lineage>
</organism>
<dbReference type="EMBL" id="JBAMMX010000004">
    <property type="protein sequence ID" value="KAK6941792.1"/>
    <property type="molecule type" value="Genomic_DNA"/>
</dbReference>
<dbReference type="GO" id="GO:0006952">
    <property type="term" value="P:defense response"/>
    <property type="evidence" value="ECO:0007669"/>
    <property type="project" value="UniProtKB-KW"/>
</dbReference>
<reference evidence="2 3" key="1">
    <citation type="submission" date="2023-12" db="EMBL/GenBank/DDBJ databases">
        <title>A high-quality genome assembly for Dillenia turbinata (Dilleniales).</title>
        <authorList>
            <person name="Chanderbali A."/>
        </authorList>
    </citation>
    <scope>NUCLEOTIDE SEQUENCE [LARGE SCALE GENOMIC DNA]</scope>
    <source>
        <strain evidence="2">LSX21</strain>
        <tissue evidence="2">Leaf</tissue>
    </source>
</reference>
<protein>
    <submittedName>
        <fullName evidence="2">Uncharacterized protein</fullName>
    </submittedName>
</protein>
<keyword evidence="1" id="KW-0611">Plant defense</keyword>
<proteinExistence type="predicted"/>
<dbReference type="PANTHER" id="PTHR36766:SF40">
    <property type="entry name" value="DISEASE RESISTANCE PROTEIN RGA3"/>
    <property type="match status" value="1"/>
</dbReference>
<evidence type="ECO:0000256" key="1">
    <source>
        <dbReference type="ARBA" id="ARBA00022821"/>
    </source>
</evidence>